<dbReference type="InterPro" id="IPR036280">
    <property type="entry name" value="Multihaem_cyt_sf"/>
</dbReference>
<organism evidence="3 4">
    <name type="scientific">Demequina zhanjiangensis</name>
    <dbReference type="NCBI Taxonomy" id="3051659"/>
    <lineage>
        <taxon>Bacteria</taxon>
        <taxon>Bacillati</taxon>
        <taxon>Actinomycetota</taxon>
        <taxon>Actinomycetes</taxon>
        <taxon>Micrococcales</taxon>
        <taxon>Demequinaceae</taxon>
        <taxon>Demequina</taxon>
    </lineage>
</organism>
<evidence type="ECO:0000256" key="1">
    <source>
        <dbReference type="SAM" id="MobiDB-lite"/>
    </source>
</evidence>
<reference evidence="3" key="1">
    <citation type="submission" date="2023-06" db="EMBL/GenBank/DDBJ databases">
        <title>SYSU T00b26.</title>
        <authorList>
            <person name="Gao L."/>
            <person name="Fang B.-Z."/>
            <person name="Li W.-J."/>
        </authorList>
    </citation>
    <scope>NUCLEOTIDE SEQUENCE</scope>
    <source>
        <strain evidence="3">SYSU T00b26</strain>
    </source>
</reference>
<accession>A0ABT8FYL9</accession>
<dbReference type="EMBL" id="JAUHPV010000001">
    <property type="protein sequence ID" value="MDN4471804.1"/>
    <property type="molecule type" value="Genomic_DNA"/>
</dbReference>
<feature type="region of interest" description="Disordered" evidence="1">
    <location>
        <begin position="443"/>
        <end position="463"/>
    </location>
</feature>
<evidence type="ECO:0000313" key="3">
    <source>
        <dbReference type="EMBL" id="MDN4471804.1"/>
    </source>
</evidence>
<evidence type="ECO:0000313" key="4">
    <source>
        <dbReference type="Proteomes" id="UP001172738"/>
    </source>
</evidence>
<feature type="domain" description="DUF222" evidence="2">
    <location>
        <begin position="47"/>
        <end position="379"/>
    </location>
</feature>
<dbReference type="InterPro" id="IPR003870">
    <property type="entry name" value="DUF222"/>
</dbReference>
<gene>
    <name evidence="3" type="ORF">QQX04_02210</name>
</gene>
<comment type="caution">
    <text evidence="3">The sequence shown here is derived from an EMBL/GenBank/DDBJ whole genome shotgun (WGS) entry which is preliminary data.</text>
</comment>
<feature type="region of interest" description="Disordered" evidence="1">
    <location>
        <begin position="105"/>
        <end position="136"/>
    </location>
</feature>
<dbReference type="Pfam" id="PF02720">
    <property type="entry name" value="DUF222"/>
    <property type="match status" value="1"/>
</dbReference>
<protein>
    <submittedName>
        <fullName evidence="3">DUF222 domain-containing protein</fullName>
    </submittedName>
</protein>
<sequence length="463" mass="48967">MTTTGEATAGIAALRALVAQVESLPRGELLGLQRSVVEVRREADVLLARVAAEIARRSEPAPGAVGLSRREGFQSPQALVASVSGGTTGEAGRLARVGKVMADAARAEADGRSGGTDSPTADPQAPHSPGAPATPTPAPVFPVLAAALSVGRLSVEAGAVLAGALERVADVLDAPALTDWESHVVDKAIGLPLLQVRRMVSFAEARITPQALKEREEHAFHERFATMRPQPDGSMLLTARLDPVSAAPVRAMIDGYVRQAFQARRDAAPSPENTAPSAAQLRADALAWLARHATGCEDSHAGIKTTVVVRLSLEDLQAGDGVAEIDGTHTPISISAARQLAADAGMIPTVLGGDSEILDWGRTRRLFTRAQRLALIERDAGCAKCHAPPDWCDAHHIAWWGKDNGRTDLANGVMLCVRCHHDIHQHGWNIHAQDAQIWITPPPHVDPTRTPTLGGRTRIDVAT</sequence>
<dbReference type="SUPFAM" id="SSF48695">
    <property type="entry name" value="Multiheme cytochromes"/>
    <property type="match status" value="1"/>
</dbReference>
<evidence type="ECO:0000259" key="2">
    <source>
        <dbReference type="Pfam" id="PF02720"/>
    </source>
</evidence>
<proteinExistence type="predicted"/>
<dbReference type="Proteomes" id="UP001172738">
    <property type="component" value="Unassembled WGS sequence"/>
</dbReference>
<name>A0ABT8FYL9_9MICO</name>
<dbReference type="RefSeq" id="WP_301125806.1">
    <property type="nucleotide sequence ID" value="NZ_JAUHPV010000001.1"/>
</dbReference>
<keyword evidence="4" id="KW-1185">Reference proteome</keyword>